<dbReference type="PANTHER" id="PTHR42756:SF1">
    <property type="entry name" value="TRANSCRIPTIONAL REPRESSOR OF EMRAB OPERON"/>
    <property type="match status" value="1"/>
</dbReference>
<evidence type="ECO:0000256" key="3">
    <source>
        <dbReference type="ARBA" id="ARBA00023163"/>
    </source>
</evidence>
<dbReference type="PANTHER" id="PTHR42756">
    <property type="entry name" value="TRANSCRIPTIONAL REGULATOR, MARR"/>
    <property type="match status" value="1"/>
</dbReference>
<evidence type="ECO:0000256" key="2">
    <source>
        <dbReference type="ARBA" id="ARBA00023125"/>
    </source>
</evidence>
<reference evidence="5 6" key="1">
    <citation type="submission" date="2019-09" db="EMBL/GenBank/DDBJ databases">
        <title>Draft genome sequencing and comparative genomics of hatchery-associated Vibrios.</title>
        <authorList>
            <person name="Kehlet-Delgado H."/>
            <person name="Mueller R.S."/>
        </authorList>
    </citation>
    <scope>NUCLEOTIDE SEQUENCE [LARGE SCALE GENOMIC DNA]</scope>
    <source>
        <strain evidence="5 6">99-70-13A3</strain>
    </source>
</reference>
<gene>
    <name evidence="5" type="ORF">F0234_04280</name>
</gene>
<comment type="caution">
    <text evidence="5">The sequence shown here is derived from an EMBL/GenBank/DDBJ whole genome shotgun (WGS) entry which is preliminary data.</text>
</comment>
<dbReference type="EMBL" id="VTXL01000002">
    <property type="protein sequence ID" value="NOJ11977.1"/>
    <property type="molecule type" value="Genomic_DNA"/>
</dbReference>
<dbReference type="GO" id="GO:0003677">
    <property type="term" value="F:DNA binding"/>
    <property type="evidence" value="ECO:0007669"/>
    <property type="project" value="UniProtKB-KW"/>
</dbReference>
<dbReference type="SMART" id="SM00347">
    <property type="entry name" value="HTH_MARR"/>
    <property type="match status" value="1"/>
</dbReference>
<keyword evidence="3" id="KW-0804">Transcription</keyword>
<name>A0A7Y4D5B0_VIBSP</name>
<feature type="domain" description="HTH marR-type" evidence="4">
    <location>
        <begin position="5"/>
        <end position="137"/>
    </location>
</feature>
<dbReference type="InterPro" id="IPR000835">
    <property type="entry name" value="HTH_MarR-typ"/>
</dbReference>
<protein>
    <submittedName>
        <fullName evidence="5">MarR family transcriptional regulator</fullName>
    </submittedName>
</protein>
<keyword evidence="2" id="KW-0238">DNA-binding</keyword>
<dbReference type="PROSITE" id="PS50995">
    <property type="entry name" value="HTH_MARR_2"/>
    <property type="match status" value="1"/>
</dbReference>
<proteinExistence type="predicted"/>
<sequence>MSPRKDPISRQVSILYRQELSIVSHLLEQHDISFSQLPFVMELYTAQGVSQEVLVSKVQVDKAMATRVLKQLVDKGMITRKRNPNDARSKLVYPTEKALELKPKLVKIIGDWNDILSAGISEEELEIVKRVNRQMINNVKETFAK</sequence>
<organism evidence="5 6">
    <name type="scientific">Vibrio splendidus</name>
    <dbReference type="NCBI Taxonomy" id="29497"/>
    <lineage>
        <taxon>Bacteria</taxon>
        <taxon>Pseudomonadati</taxon>
        <taxon>Pseudomonadota</taxon>
        <taxon>Gammaproteobacteria</taxon>
        <taxon>Vibrionales</taxon>
        <taxon>Vibrionaceae</taxon>
        <taxon>Vibrio</taxon>
    </lineage>
</organism>
<dbReference type="Proteomes" id="UP000519158">
    <property type="component" value="Unassembled WGS sequence"/>
</dbReference>
<dbReference type="GO" id="GO:0003700">
    <property type="term" value="F:DNA-binding transcription factor activity"/>
    <property type="evidence" value="ECO:0007669"/>
    <property type="project" value="InterPro"/>
</dbReference>
<dbReference type="PRINTS" id="PR00598">
    <property type="entry name" value="HTHMARR"/>
</dbReference>
<dbReference type="RefSeq" id="WP_171327741.1">
    <property type="nucleotide sequence ID" value="NZ_CAWPOP010000002.1"/>
</dbReference>
<dbReference type="InterPro" id="IPR036390">
    <property type="entry name" value="WH_DNA-bd_sf"/>
</dbReference>
<evidence type="ECO:0000313" key="5">
    <source>
        <dbReference type="EMBL" id="NOJ11977.1"/>
    </source>
</evidence>
<evidence type="ECO:0000259" key="4">
    <source>
        <dbReference type="PROSITE" id="PS50995"/>
    </source>
</evidence>
<dbReference type="InterPro" id="IPR036388">
    <property type="entry name" value="WH-like_DNA-bd_sf"/>
</dbReference>
<evidence type="ECO:0000256" key="1">
    <source>
        <dbReference type="ARBA" id="ARBA00023015"/>
    </source>
</evidence>
<accession>A0A7Y4D5B0</accession>
<dbReference type="Pfam" id="PF01047">
    <property type="entry name" value="MarR"/>
    <property type="match status" value="1"/>
</dbReference>
<dbReference type="SUPFAM" id="SSF46785">
    <property type="entry name" value="Winged helix' DNA-binding domain"/>
    <property type="match status" value="1"/>
</dbReference>
<keyword evidence="1" id="KW-0805">Transcription regulation</keyword>
<dbReference type="Gene3D" id="1.10.10.10">
    <property type="entry name" value="Winged helix-like DNA-binding domain superfamily/Winged helix DNA-binding domain"/>
    <property type="match status" value="1"/>
</dbReference>
<dbReference type="AlphaFoldDB" id="A0A7Y4D5B0"/>
<evidence type="ECO:0000313" key="6">
    <source>
        <dbReference type="Proteomes" id="UP000519158"/>
    </source>
</evidence>